<feature type="region of interest" description="Disordered" evidence="9">
    <location>
        <begin position="596"/>
        <end position="632"/>
    </location>
</feature>
<evidence type="ECO:0000256" key="2">
    <source>
        <dbReference type="ARBA" id="ARBA00022448"/>
    </source>
</evidence>
<dbReference type="InterPro" id="IPR013099">
    <property type="entry name" value="K_chnl_dom"/>
</dbReference>
<evidence type="ECO:0000256" key="5">
    <source>
        <dbReference type="ARBA" id="ARBA00023065"/>
    </source>
</evidence>
<dbReference type="GO" id="GO:0022841">
    <property type="term" value="F:potassium ion leak channel activity"/>
    <property type="evidence" value="ECO:0007669"/>
    <property type="project" value="TreeGrafter"/>
</dbReference>
<keyword evidence="2 8" id="KW-0813">Transport</keyword>
<evidence type="ECO:0000313" key="12">
    <source>
        <dbReference type="EMBL" id="TVY82823.1"/>
    </source>
</evidence>
<keyword evidence="4 10" id="KW-1133">Transmembrane helix</keyword>
<dbReference type="InterPro" id="IPR003280">
    <property type="entry name" value="2pore_dom_K_chnl"/>
</dbReference>
<feature type="compositionally biased region" description="Basic and acidic residues" evidence="9">
    <location>
        <begin position="683"/>
        <end position="697"/>
    </location>
</feature>
<proteinExistence type="inferred from homology"/>
<dbReference type="PANTHER" id="PTHR11003:SF301">
    <property type="entry name" value="POTASSIUM CHANNEL PROTEIN"/>
    <property type="match status" value="1"/>
</dbReference>
<evidence type="ECO:0000256" key="7">
    <source>
        <dbReference type="ARBA" id="ARBA00023303"/>
    </source>
</evidence>
<dbReference type="PRINTS" id="PR01333">
    <property type="entry name" value="2POREKCHANEL"/>
</dbReference>
<feature type="transmembrane region" description="Helical" evidence="10">
    <location>
        <begin position="390"/>
        <end position="410"/>
    </location>
</feature>
<dbReference type="EMBL" id="QGMK01000270">
    <property type="protein sequence ID" value="TVY82823.1"/>
    <property type="molecule type" value="Genomic_DNA"/>
</dbReference>
<comment type="subcellular location">
    <subcellularLocation>
        <location evidence="1">Membrane</location>
        <topology evidence="1">Multi-pass membrane protein</topology>
    </subcellularLocation>
</comment>
<feature type="domain" description="Potassium channel" evidence="11">
    <location>
        <begin position="372"/>
        <end position="446"/>
    </location>
</feature>
<evidence type="ECO:0000256" key="9">
    <source>
        <dbReference type="SAM" id="MobiDB-lite"/>
    </source>
</evidence>
<keyword evidence="7 8" id="KW-0407">Ion channel</keyword>
<evidence type="ECO:0000256" key="10">
    <source>
        <dbReference type="SAM" id="Phobius"/>
    </source>
</evidence>
<feature type="region of interest" description="Disordered" evidence="9">
    <location>
        <begin position="492"/>
        <end position="546"/>
    </location>
</feature>
<keyword evidence="6 10" id="KW-0472">Membrane</keyword>
<feature type="compositionally biased region" description="Gly residues" evidence="9">
    <location>
        <begin position="609"/>
        <end position="619"/>
    </location>
</feature>
<evidence type="ECO:0000256" key="6">
    <source>
        <dbReference type="ARBA" id="ARBA00023136"/>
    </source>
</evidence>
<dbReference type="Gene3D" id="1.10.287.70">
    <property type="match status" value="2"/>
</dbReference>
<keyword evidence="5 8" id="KW-0406">Ion transport</keyword>
<reference evidence="12 13" key="1">
    <citation type="submission" date="2018-05" db="EMBL/GenBank/DDBJ databases">
        <title>Genome sequencing and assembly of the regulated plant pathogen Lachnellula willkommii and related sister species for the development of diagnostic species identification markers.</title>
        <authorList>
            <person name="Giroux E."/>
            <person name="Bilodeau G."/>
        </authorList>
    </citation>
    <scope>NUCLEOTIDE SEQUENCE [LARGE SCALE GENOMIC DNA]</scope>
    <source>
        <strain evidence="12 13">CBS 268.59</strain>
    </source>
</reference>
<name>A0A8T9CJC0_9HELO</name>
<evidence type="ECO:0000313" key="13">
    <source>
        <dbReference type="Proteomes" id="UP000469558"/>
    </source>
</evidence>
<dbReference type="GO" id="GO:0015271">
    <property type="term" value="F:outward rectifier potassium channel activity"/>
    <property type="evidence" value="ECO:0007669"/>
    <property type="project" value="TreeGrafter"/>
</dbReference>
<feature type="transmembrane region" description="Helical" evidence="10">
    <location>
        <begin position="92"/>
        <end position="115"/>
    </location>
</feature>
<protein>
    <submittedName>
        <fullName evidence="12">Outward-rectifier potassium channel TOK1</fullName>
    </submittedName>
</protein>
<gene>
    <name evidence="12" type="primary">TOK1_1</name>
    <name evidence="12" type="ORF">LSUE1_G003475</name>
</gene>
<feature type="transmembrane region" description="Helical" evidence="10">
    <location>
        <begin position="206"/>
        <end position="227"/>
    </location>
</feature>
<feature type="compositionally biased region" description="Basic and acidic residues" evidence="9">
    <location>
        <begin position="664"/>
        <end position="676"/>
    </location>
</feature>
<comment type="similarity">
    <text evidence="8">Belongs to the two pore domain potassium channel (TC 1.A.1.8) family.</text>
</comment>
<feature type="transmembrane region" description="Helical" evidence="10">
    <location>
        <begin position="127"/>
        <end position="152"/>
    </location>
</feature>
<dbReference type="Pfam" id="PF07885">
    <property type="entry name" value="Ion_trans_2"/>
    <property type="match status" value="2"/>
</dbReference>
<feature type="compositionally biased region" description="Basic and acidic residues" evidence="9">
    <location>
        <begin position="707"/>
        <end position="722"/>
    </location>
</feature>
<accession>A0A8T9CJC0</accession>
<dbReference type="GO" id="GO:0005886">
    <property type="term" value="C:plasma membrane"/>
    <property type="evidence" value="ECO:0007669"/>
    <property type="project" value="TreeGrafter"/>
</dbReference>
<dbReference type="SUPFAM" id="SSF81324">
    <property type="entry name" value="Voltage-gated potassium channels"/>
    <property type="match status" value="2"/>
</dbReference>
<keyword evidence="3 8" id="KW-0812">Transmembrane</keyword>
<feature type="domain" description="Potassium channel" evidence="11">
    <location>
        <begin position="213"/>
        <end position="284"/>
    </location>
</feature>
<feature type="transmembrane region" description="Helical" evidence="10">
    <location>
        <begin position="49"/>
        <end position="72"/>
    </location>
</feature>
<evidence type="ECO:0000256" key="1">
    <source>
        <dbReference type="ARBA" id="ARBA00004141"/>
    </source>
</evidence>
<comment type="caution">
    <text evidence="12">The sequence shown here is derived from an EMBL/GenBank/DDBJ whole genome shotgun (WGS) entry which is preliminary data.</text>
</comment>
<evidence type="ECO:0000259" key="11">
    <source>
        <dbReference type="Pfam" id="PF07885"/>
    </source>
</evidence>
<feature type="transmembrane region" description="Helical" evidence="10">
    <location>
        <begin position="360"/>
        <end position="384"/>
    </location>
</feature>
<feature type="region of interest" description="Disordered" evidence="9">
    <location>
        <begin position="1"/>
        <end position="31"/>
    </location>
</feature>
<evidence type="ECO:0000256" key="3">
    <source>
        <dbReference type="ARBA" id="ARBA00022692"/>
    </source>
</evidence>
<feature type="transmembrane region" description="Helical" evidence="10">
    <location>
        <begin position="422"/>
        <end position="442"/>
    </location>
</feature>
<feature type="compositionally biased region" description="Basic and acidic residues" evidence="9">
    <location>
        <begin position="1"/>
        <end position="24"/>
    </location>
</feature>
<evidence type="ECO:0000256" key="8">
    <source>
        <dbReference type="RuleBase" id="RU003857"/>
    </source>
</evidence>
<keyword evidence="13" id="KW-1185">Reference proteome</keyword>
<dbReference type="GO" id="GO:0030322">
    <property type="term" value="P:stabilization of membrane potential"/>
    <property type="evidence" value="ECO:0007669"/>
    <property type="project" value="TreeGrafter"/>
</dbReference>
<feature type="transmembrane region" description="Helical" evidence="10">
    <location>
        <begin position="261"/>
        <end position="284"/>
    </location>
</feature>
<dbReference type="AlphaFoldDB" id="A0A8T9CJC0"/>
<feature type="compositionally biased region" description="Basic and acidic residues" evidence="9">
    <location>
        <begin position="526"/>
        <end position="546"/>
    </location>
</feature>
<evidence type="ECO:0000256" key="4">
    <source>
        <dbReference type="ARBA" id="ARBA00022989"/>
    </source>
</evidence>
<dbReference type="OrthoDB" id="297496at2759"/>
<dbReference type="PANTHER" id="PTHR11003">
    <property type="entry name" value="POTASSIUM CHANNEL, SUBFAMILY K"/>
    <property type="match status" value="1"/>
</dbReference>
<organism evidence="12 13">
    <name type="scientific">Lachnellula suecica</name>
    <dbReference type="NCBI Taxonomy" id="602035"/>
    <lineage>
        <taxon>Eukaryota</taxon>
        <taxon>Fungi</taxon>
        <taxon>Dikarya</taxon>
        <taxon>Ascomycota</taxon>
        <taxon>Pezizomycotina</taxon>
        <taxon>Leotiomycetes</taxon>
        <taxon>Helotiales</taxon>
        <taxon>Lachnaceae</taxon>
        <taxon>Lachnellula</taxon>
    </lineage>
</organism>
<feature type="transmembrane region" description="Helical" evidence="10">
    <location>
        <begin position="164"/>
        <end position="186"/>
    </location>
</feature>
<sequence length="722" mass="80363">MNDPGLDKPISDSQDNEKLKGDEHDAAEEDEEAMLEPNSWWLASTAFPLIAGTFGPMASAFSLCALVVHWRVYIPPGASETTGGTEIEDPKWLIGINAAQLVIALTANFFLLLNMAQRVRFSIAQPVTIIGWYLSSFTLVGLCACASGPLLIEPRDRYAFSQAYYYAAFAAVIYFIVATLMLGTVYGAWKDYYPKEFQLTMPQRTLMLQTISFLTYLIAGAAVFGHIEGWALLDALYWADVTLLTVGLGDFSPSTHTGRALLFPFAIGGIIIIGLVIGSIRSLVLERGAAKMDARRIEKERRRIVEKVQKKTDGEILKPVTDDQAPIAPDTREEMTERDRREREFTLMRTILRRAHKRQLWISLVVWGSSTMVLWLAGAAVFQATESAQGWSYFMALYFSYTSLLTIGYGDFYPTSNSGKPFFVLWSLLAIPSLTIVISKMGDTIVKEVEDLTLWIANITILPGEKGVRSALKEGATKLSGSKIFSGRRNLFTPPGILGEMGNRDSDSEDEGEARNEPDSAAQRALGDRAENEQKGANKFAKEGKQLPEDKHEYHVLLIKEIGKVMKHLRSSPPRQYTYDEWSWYLKLIGEDEGSADLHREPNTKPTGEGKGLGTGVGQKQGNDKVPDKWSWVGERSPLMGGKEEAEWVLERLVKNLEWALEGNRRANLEKRRETPENPEGTIEEKGNEGKHMEEHGSSSSSSSQQDKGKSTSFDFKKGEGK</sequence>
<feature type="region of interest" description="Disordered" evidence="9">
    <location>
        <begin position="664"/>
        <end position="722"/>
    </location>
</feature>
<dbReference type="Proteomes" id="UP000469558">
    <property type="component" value="Unassembled WGS sequence"/>
</dbReference>